<proteinExistence type="inferred from homology"/>
<dbReference type="InterPro" id="IPR036291">
    <property type="entry name" value="NAD(P)-bd_dom_sf"/>
</dbReference>
<name>A0A520S309_9GAMM</name>
<evidence type="ECO:0000256" key="1">
    <source>
        <dbReference type="ARBA" id="ARBA00006484"/>
    </source>
</evidence>
<dbReference type="CDD" id="cd05233">
    <property type="entry name" value="SDR_c"/>
    <property type="match status" value="1"/>
</dbReference>
<comment type="similarity">
    <text evidence="1 3">Belongs to the short-chain dehydrogenases/reductases (SDR) family.</text>
</comment>
<dbReference type="PRINTS" id="PR00080">
    <property type="entry name" value="SDRFAMILY"/>
</dbReference>
<dbReference type="AlphaFoldDB" id="A0A520S309"/>
<dbReference type="Pfam" id="PF00106">
    <property type="entry name" value="adh_short"/>
    <property type="match status" value="1"/>
</dbReference>
<dbReference type="InterPro" id="IPR002347">
    <property type="entry name" value="SDR_fam"/>
</dbReference>
<dbReference type="PRINTS" id="PR00081">
    <property type="entry name" value="GDHRDH"/>
</dbReference>
<dbReference type="PANTHER" id="PTHR44196">
    <property type="entry name" value="DEHYDROGENASE/REDUCTASE SDR FAMILY MEMBER 7B"/>
    <property type="match status" value="1"/>
</dbReference>
<dbReference type="GO" id="GO:0016020">
    <property type="term" value="C:membrane"/>
    <property type="evidence" value="ECO:0007669"/>
    <property type="project" value="TreeGrafter"/>
</dbReference>
<dbReference type="SUPFAM" id="SSF51735">
    <property type="entry name" value="NAD(P)-binding Rossmann-fold domains"/>
    <property type="match status" value="1"/>
</dbReference>
<keyword evidence="2" id="KW-0560">Oxidoreductase</keyword>
<dbReference type="Proteomes" id="UP000316199">
    <property type="component" value="Unassembled WGS sequence"/>
</dbReference>
<dbReference type="PIRSF" id="PIRSF000126">
    <property type="entry name" value="11-beta-HSD1"/>
    <property type="match status" value="1"/>
</dbReference>
<dbReference type="PANTHER" id="PTHR44196:SF2">
    <property type="entry name" value="SHORT-CHAIN DEHYDROGENASE-RELATED"/>
    <property type="match status" value="1"/>
</dbReference>
<organism evidence="4 5">
    <name type="scientific">OM182 bacterium</name>
    <dbReference type="NCBI Taxonomy" id="2510334"/>
    <lineage>
        <taxon>Bacteria</taxon>
        <taxon>Pseudomonadati</taxon>
        <taxon>Pseudomonadota</taxon>
        <taxon>Gammaproteobacteria</taxon>
        <taxon>OMG group</taxon>
        <taxon>OM182 clade</taxon>
    </lineage>
</organism>
<evidence type="ECO:0000256" key="2">
    <source>
        <dbReference type="ARBA" id="ARBA00023002"/>
    </source>
</evidence>
<sequence>MGLGTWHFTPDIIYGLTLKRSVMKKTVLITGASSGIGESLAHIFARNDFHLIMSARDVSKLNHVKKSLRKDESIHIIPADLSNKEGAEKLIRETEDRGYQVDILVNNAAQMLWGNFYDHEIISVEKLIQLNISTPSTLTHHFLKGMINRGSGKILNVASIAGFQPIPSMGLYAASKAYVISFSESLAEQVSDHGISVTALCPGVTDTPATKQILDDLPTFVVSSSDEVAEEGYRALMAEETICIPGIANKAALTWVKFQPRSLIRKIGGFISRFGPNPH</sequence>
<evidence type="ECO:0000313" key="4">
    <source>
        <dbReference type="EMBL" id="RZO76857.1"/>
    </source>
</evidence>
<protein>
    <submittedName>
        <fullName evidence="4">SDR family oxidoreductase</fullName>
    </submittedName>
</protein>
<dbReference type="EMBL" id="SHAG01000007">
    <property type="protein sequence ID" value="RZO76857.1"/>
    <property type="molecule type" value="Genomic_DNA"/>
</dbReference>
<evidence type="ECO:0000313" key="5">
    <source>
        <dbReference type="Proteomes" id="UP000316199"/>
    </source>
</evidence>
<comment type="caution">
    <text evidence="4">The sequence shown here is derived from an EMBL/GenBank/DDBJ whole genome shotgun (WGS) entry which is preliminary data.</text>
</comment>
<dbReference type="Gene3D" id="3.40.50.720">
    <property type="entry name" value="NAD(P)-binding Rossmann-like Domain"/>
    <property type="match status" value="1"/>
</dbReference>
<evidence type="ECO:0000256" key="3">
    <source>
        <dbReference type="RuleBase" id="RU000363"/>
    </source>
</evidence>
<dbReference type="InterPro" id="IPR020904">
    <property type="entry name" value="Sc_DH/Rdtase_CS"/>
</dbReference>
<gene>
    <name evidence="4" type="ORF">EVA68_03170</name>
</gene>
<dbReference type="PROSITE" id="PS00061">
    <property type="entry name" value="ADH_SHORT"/>
    <property type="match status" value="1"/>
</dbReference>
<accession>A0A520S309</accession>
<reference evidence="4 5" key="1">
    <citation type="submission" date="2019-02" db="EMBL/GenBank/DDBJ databases">
        <title>Prokaryotic population dynamics and viral predation in marine succession experiment using metagenomics: the confinement effect.</title>
        <authorList>
            <person name="Haro-Moreno J.M."/>
            <person name="Rodriguez-Valera F."/>
            <person name="Lopez-Perez M."/>
        </authorList>
    </citation>
    <scope>NUCLEOTIDE SEQUENCE [LARGE SCALE GENOMIC DNA]</scope>
    <source>
        <strain evidence="4">MED-G157</strain>
    </source>
</reference>
<dbReference type="GO" id="GO:0016491">
    <property type="term" value="F:oxidoreductase activity"/>
    <property type="evidence" value="ECO:0007669"/>
    <property type="project" value="UniProtKB-KW"/>
</dbReference>